<dbReference type="PANTHER" id="PTHR45642">
    <property type="entry name" value="GDSL ESTERASE/LIPASE EXL3"/>
    <property type="match status" value="1"/>
</dbReference>
<reference evidence="3" key="1">
    <citation type="submission" date="2016-11" db="EMBL/GenBank/DDBJ databases">
        <authorList>
            <person name="Shukria A."/>
            <person name="Stevens D.C."/>
        </authorList>
    </citation>
    <scope>NUCLEOTIDE SEQUENCE [LARGE SCALE GENOMIC DNA]</scope>
    <source>
        <strain evidence="3">Cbfe23</strain>
    </source>
</reference>
<comment type="caution">
    <text evidence="2">The sequence shown here is derived from an EMBL/GenBank/DDBJ whole genome shotgun (WGS) entry which is preliminary data.</text>
</comment>
<dbReference type="STRING" id="83449.BON30_26890"/>
<dbReference type="Proteomes" id="UP000182229">
    <property type="component" value="Unassembled WGS sequence"/>
</dbReference>
<name>A0A1L9B6B2_9BACT</name>
<dbReference type="InterPro" id="IPR050592">
    <property type="entry name" value="GDSL_lipolytic_enzyme"/>
</dbReference>
<dbReference type="Gene3D" id="3.40.50.1110">
    <property type="entry name" value="SGNH hydrolase"/>
    <property type="match status" value="1"/>
</dbReference>
<gene>
    <name evidence="2" type="ORF">BON30_26890</name>
</gene>
<dbReference type="AlphaFoldDB" id="A0A1L9B6B2"/>
<proteinExistence type="predicted"/>
<evidence type="ECO:0000313" key="3">
    <source>
        <dbReference type="Proteomes" id="UP000182229"/>
    </source>
</evidence>
<sequence>MPTISRVIIFGDSVSDIGNMKARNLSKLPMVQLNKWGRFSDGRNWVDYFWESLGGKMFDPNDVKATLAESKRHMSLATAGSGGKRKMELVNYAEGGAVGWHKSDGESWGGYFTSSLLSTLKEQVKKYEAERKKKWDSVFLDKETLFIIWIGANDVVTVNREPEAMPGVAEYIFSQACSLLDEARGSHVVIIGLPDPQYMPRFAPKDSAALRNKISTGARNFNNRLSQLVDTDVKFNYLPTRSTIEFFDIGQVLGPKFLAEEGFAPFAQPKKFKKGDKVGNLIETAPLLQYTDTALDEDFDFGSVSDLLHPTEGVYSTISDVVTAFLSKECHFSFGR</sequence>
<evidence type="ECO:0000313" key="2">
    <source>
        <dbReference type="EMBL" id="OJH37809.1"/>
    </source>
</evidence>
<dbReference type="OrthoDB" id="5292073at2"/>
<keyword evidence="1" id="KW-0732">Signal</keyword>
<dbReference type="SUPFAM" id="SSF52266">
    <property type="entry name" value="SGNH hydrolase"/>
    <property type="match status" value="1"/>
</dbReference>
<dbReference type="EMBL" id="MPIN01000007">
    <property type="protein sequence ID" value="OJH37809.1"/>
    <property type="molecule type" value="Genomic_DNA"/>
</dbReference>
<dbReference type="GO" id="GO:0016788">
    <property type="term" value="F:hydrolase activity, acting on ester bonds"/>
    <property type="evidence" value="ECO:0007669"/>
    <property type="project" value="InterPro"/>
</dbReference>
<dbReference type="PANTHER" id="PTHR45642:SF139">
    <property type="entry name" value="SGNH HYDROLASE-TYPE ESTERASE DOMAIN-CONTAINING PROTEIN"/>
    <property type="match status" value="1"/>
</dbReference>
<evidence type="ECO:0000256" key="1">
    <source>
        <dbReference type="ARBA" id="ARBA00022729"/>
    </source>
</evidence>
<accession>A0A1L9B6B2</accession>
<dbReference type="RefSeq" id="WP_071901278.1">
    <property type="nucleotide sequence ID" value="NZ_MPIN01000007.1"/>
</dbReference>
<organism evidence="2 3">
    <name type="scientific">Cystobacter ferrugineus</name>
    <dbReference type="NCBI Taxonomy" id="83449"/>
    <lineage>
        <taxon>Bacteria</taxon>
        <taxon>Pseudomonadati</taxon>
        <taxon>Myxococcota</taxon>
        <taxon>Myxococcia</taxon>
        <taxon>Myxococcales</taxon>
        <taxon>Cystobacterineae</taxon>
        <taxon>Archangiaceae</taxon>
        <taxon>Cystobacter</taxon>
    </lineage>
</organism>
<dbReference type="InterPro" id="IPR001087">
    <property type="entry name" value="GDSL"/>
</dbReference>
<reference evidence="2 3" key="2">
    <citation type="submission" date="2016-12" db="EMBL/GenBank/DDBJ databases">
        <title>Draft Genome Sequence of Cystobacter ferrugineus Strain Cbfe23.</title>
        <authorList>
            <person name="Akbar S."/>
            <person name="Dowd S.E."/>
            <person name="Stevens D.C."/>
        </authorList>
    </citation>
    <scope>NUCLEOTIDE SEQUENCE [LARGE SCALE GENOMIC DNA]</scope>
    <source>
        <strain evidence="2 3">Cbfe23</strain>
    </source>
</reference>
<dbReference type="Pfam" id="PF00657">
    <property type="entry name" value="Lipase_GDSL"/>
    <property type="match status" value="1"/>
</dbReference>
<dbReference type="InterPro" id="IPR036514">
    <property type="entry name" value="SGNH_hydro_sf"/>
</dbReference>
<protein>
    <recommendedName>
        <fullName evidence="4">GDSL family lipase</fullName>
    </recommendedName>
</protein>
<evidence type="ECO:0008006" key="4">
    <source>
        <dbReference type="Google" id="ProtNLM"/>
    </source>
</evidence>
<keyword evidence="3" id="KW-1185">Reference proteome</keyword>